<dbReference type="PANTHER" id="PTHR43133:SF65">
    <property type="entry name" value="ECF RNA POLYMERASE SIGMA FACTOR SIGG"/>
    <property type="match status" value="1"/>
</dbReference>
<evidence type="ECO:0000259" key="7">
    <source>
        <dbReference type="Pfam" id="PF08281"/>
    </source>
</evidence>
<evidence type="ECO:0000259" key="6">
    <source>
        <dbReference type="Pfam" id="PF04542"/>
    </source>
</evidence>
<dbReference type="EMBL" id="CP001854">
    <property type="protein sequence ID" value="ADB50885.1"/>
    <property type="molecule type" value="Genomic_DNA"/>
</dbReference>
<proteinExistence type="inferred from homology"/>
<dbReference type="Gene3D" id="3.10.450.50">
    <property type="match status" value="1"/>
</dbReference>
<dbReference type="InterPro" id="IPR014305">
    <property type="entry name" value="RNA_pol_sigma-G_actinobac"/>
</dbReference>
<feature type="domain" description="RNA polymerase sigma-70 region 2" evidence="6">
    <location>
        <begin position="22"/>
        <end position="88"/>
    </location>
</feature>
<dbReference type="InterPro" id="IPR039425">
    <property type="entry name" value="RNA_pol_sigma-70-like"/>
</dbReference>
<dbReference type="Pfam" id="PF04542">
    <property type="entry name" value="Sigma70_r2"/>
    <property type="match status" value="1"/>
</dbReference>
<dbReference type="GO" id="GO:0016987">
    <property type="term" value="F:sigma factor activity"/>
    <property type="evidence" value="ECO:0007669"/>
    <property type="project" value="UniProtKB-KW"/>
</dbReference>
<organism evidence="9 10">
    <name type="scientific">Conexibacter woesei (strain DSM 14684 / CCUG 47730 / CIP 108061 / JCM 11494 / NBRC 100937 / ID131577)</name>
    <dbReference type="NCBI Taxonomy" id="469383"/>
    <lineage>
        <taxon>Bacteria</taxon>
        <taxon>Bacillati</taxon>
        <taxon>Actinomycetota</taxon>
        <taxon>Thermoleophilia</taxon>
        <taxon>Solirubrobacterales</taxon>
        <taxon>Conexibacteraceae</taxon>
        <taxon>Conexibacter</taxon>
    </lineage>
</organism>
<keyword evidence="3" id="KW-0805">Transcription regulation</keyword>
<dbReference type="eggNOG" id="COG1595">
    <property type="taxonomic scope" value="Bacteria"/>
</dbReference>
<dbReference type="SUPFAM" id="SSF88946">
    <property type="entry name" value="Sigma2 domain of RNA polymerase sigma factors"/>
    <property type="match status" value="1"/>
</dbReference>
<dbReference type="Proteomes" id="UP000008229">
    <property type="component" value="Chromosome"/>
</dbReference>
<dbReference type="Pfam" id="PF12680">
    <property type="entry name" value="SnoaL_2"/>
    <property type="match status" value="1"/>
</dbReference>
<dbReference type="GO" id="GO:0006352">
    <property type="term" value="P:DNA-templated transcription initiation"/>
    <property type="evidence" value="ECO:0007669"/>
    <property type="project" value="InterPro"/>
</dbReference>
<dbReference type="Pfam" id="PF08281">
    <property type="entry name" value="Sigma70_r4_2"/>
    <property type="match status" value="1"/>
</dbReference>
<feature type="domain" description="RNA polymerase sigma factor 70 region 4 type 2" evidence="7">
    <location>
        <begin position="147"/>
        <end position="198"/>
    </location>
</feature>
<dbReference type="HOGENOM" id="CLU_043648_0_0_11"/>
<dbReference type="InterPro" id="IPR013249">
    <property type="entry name" value="RNA_pol_sigma70_r4_t2"/>
</dbReference>
<comment type="subunit">
    <text evidence="2">Interacts transiently with the RNA polymerase catalytic core formed by RpoA, RpoB, RpoC and RpoZ (2 alpha, 1 beta, 1 beta' and 1 omega subunit) to form the RNA polymerase holoenzyme that can initiate transcription.</text>
</comment>
<dbReference type="SUPFAM" id="SSF54427">
    <property type="entry name" value="NTF2-like"/>
    <property type="match status" value="1"/>
</dbReference>
<dbReference type="RefSeq" id="WP_012933936.1">
    <property type="nucleotide sequence ID" value="NC_013739.1"/>
</dbReference>
<evidence type="ECO:0000313" key="10">
    <source>
        <dbReference type="Proteomes" id="UP000008229"/>
    </source>
</evidence>
<dbReference type="InterPro" id="IPR037401">
    <property type="entry name" value="SnoaL-like"/>
</dbReference>
<evidence type="ECO:0000256" key="4">
    <source>
        <dbReference type="ARBA" id="ARBA00023082"/>
    </source>
</evidence>
<dbReference type="InterPro" id="IPR032710">
    <property type="entry name" value="NTF2-like_dom_sf"/>
</dbReference>
<dbReference type="STRING" id="469383.Cwoe_2462"/>
<dbReference type="InterPro" id="IPR013325">
    <property type="entry name" value="RNA_pol_sigma_r2"/>
</dbReference>
<dbReference type="Gene3D" id="1.10.10.10">
    <property type="entry name" value="Winged helix-like DNA-binding domain superfamily/Winged helix DNA-binding domain"/>
    <property type="match status" value="1"/>
</dbReference>
<dbReference type="InterPro" id="IPR036388">
    <property type="entry name" value="WH-like_DNA-bd_sf"/>
</dbReference>
<dbReference type="PANTHER" id="PTHR43133">
    <property type="entry name" value="RNA POLYMERASE ECF-TYPE SIGMA FACTO"/>
    <property type="match status" value="1"/>
</dbReference>
<dbReference type="GO" id="GO:0003677">
    <property type="term" value="F:DNA binding"/>
    <property type="evidence" value="ECO:0007669"/>
    <property type="project" value="InterPro"/>
</dbReference>
<dbReference type="NCBIfam" id="TIGR02937">
    <property type="entry name" value="sigma70-ECF"/>
    <property type="match status" value="1"/>
</dbReference>
<protein>
    <submittedName>
        <fullName evidence="9">RNA polymerase, sigma-24 subunit, ECF subfamily</fullName>
    </submittedName>
</protein>
<name>D3F7M3_CONWI</name>
<gene>
    <name evidence="9" type="ordered locus">Cwoe_2462</name>
</gene>
<reference evidence="9 10" key="1">
    <citation type="journal article" date="2010" name="Stand. Genomic Sci.">
        <title>Complete genome sequence of Conexibacter woesei type strain (ID131577).</title>
        <authorList>
            <person name="Pukall R."/>
            <person name="Lapidus A."/>
            <person name="Glavina Del Rio T."/>
            <person name="Copeland A."/>
            <person name="Tice H."/>
            <person name="Cheng J.-F."/>
            <person name="Lucas S."/>
            <person name="Chen F."/>
            <person name="Nolan M."/>
            <person name="Bruce D."/>
            <person name="Goodwin L."/>
            <person name="Pitluck S."/>
            <person name="Mavromatis K."/>
            <person name="Ivanova N."/>
            <person name="Ovchinnikova G."/>
            <person name="Pati A."/>
            <person name="Chen A."/>
            <person name="Palaniappan K."/>
            <person name="Land M."/>
            <person name="Hauser L."/>
            <person name="Chang Y.-J."/>
            <person name="Jeffries C.D."/>
            <person name="Chain P."/>
            <person name="Meincke L."/>
            <person name="Sims D."/>
            <person name="Brettin T."/>
            <person name="Detter J.C."/>
            <person name="Rohde M."/>
            <person name="Goeker M."/>
            <person name="Bristow J."/>
            <person name="Eisen J.A."/>
            <person name="Markowitz V."/>
            <person name="Kyrpides N.C."/>
            <person name="Klenk H.-P."/>
            <person name="Hugenholtz P."/>
        </authorList>
    </citation>
    <scope>NUCLEOTIDE SEQUENCE [LARGE SCALE GENOMIC DNA]</scope>
    <source>
        <strain evidence="10">DSM 14684 / CIP 108061 / JCM 11494 / NBRC 100937 / ID131577</strain>
    </source>
</reference>
<dbReference type="OrthoDB" id="3500555at2"/>
<dbReference type="InterPro" id="IPR007627">
    <property type="entry name" value="RNA_pol_sigma70_r2"/>
</dbReference>
<dbReference type="InterPro" id="IPR014284">
    <property type="entry name" value="RNA_pol_sigma-70_dom"/>
</dbReference>
<dbReference type="NCBIfam" id="TIGR02960">
    <property type="entry name" value="SigX5"/>
    <property type="match status" value="1"/>
</dbReference>
<feature type="domain" description="SnoaL-like" evidence="8">
    <location>
        <begin position="223"/>
        <end position="325"/>
    </location>
</feature>
<dbReference type="NCBIfam" id="NF006089">
    <property type="entry name" value="PRK08241.1"/>
    <property type="match status" value="1"/>
</dbReference>
<dbReference type="InterPro" id="IPR013324">
    <property type="entry name" value="RNA_pol_sigma_r3/r4-like"/>
</dbReference>
<dbReference type="KEGG" id="cwo:Cwoe_2462"/>
<keyword evidence="10" id="KW-1185">Reference proteome</keyword>
<dbReference type="AlphaFoldDB" id="D3F7M3"/>
<evidence type="ECO:0000313" key="9">
    <source>
        <dbReference type="EMBL" id="ADB50885.1"/>
    </source>
</evidence>
<keyword evidence="5" id="KW-0804">Transcription</keyword>
<evidence type="ECO:0000256" key="1">
    <source>
        <dbReference type="ARBA" id="ARBA00010641"/>
    </source>
</evidence>
<evidence type="ECO:0000256" key="5">
    <source>
        <dbReference type="ARBA" id="ARBA00023163"/>
    </source>
</evidence>
<sequence>MDDTDLVTTACAGDDAAFAALAGRYRRQLHVHCYRMLGSLEEAEDAVQETLLRAWRGRAGFSVDGRWSYRAWLYRIATNVCLTALARTPRRVLPSQIAPARGPSAAVLPAAELPWLQPYPDALLDELPSGEAGPDAVVLARETIELAFLAAIQLLPPRQRAALILRDVLDWSAKDTAALLDVSVAAANSALQRARAALRRELPAHRTAWSPAAAPSSEERVVLRRYMEAHERADVDAIARLLREDARGMMPPSPTWFDGREAIVSALARSFDPASSLYVGALRFVPTRANSQPAAACYARRRGADGYAALSLDVLCVQDGLIAEIVGFGPELFPRFGLPVTL</sequence>
<reference evidence="10" key="2">
    <citation type="submission" date="2010-01" db="EMBL/GenBank/DDBJ databases">
        <title>The complete genome of Conexibacter woesei DSM 14684.</title>
        <authorList>
            <consortium name="US DOE Joint Genome Institute (JGI-PGF)"/>
            <person name="Lucas S."/>
            <person name="Copeland A."/>
            <person name="Lapidus A."/>
            <person name="Glavina del Rio T."/>
            <person name="Dalin E."/>
            <person name="Tice H."/>
            <person name="Bruce D."/>
            <person name="Goodwin L."/>
            <person name="Pitluck S."/>
            <person name="Kyrpides N."/>
            <person name="Mavromatis K."/>
            <person name="Ivanova N."/>
            <person name="Mikhailova N."/>
            <person name="Chertkov O."/>
            <person name="Brettin T."/>
            <person name="Detter J.C."/>
            <person name="Han C."/>
            <person name="Larimer F."/>
            <person name="Land M."/>
            <person name="Hauser L."/>
            <person name="Markowitz V."/>
            <person name="Cheng J.-F."/>
            <person name="Hugenholtz P."/>
            <person name="Woyke T."/>
            <person name="Wu D."/>
            <person name="Pukall R."/>
            <person name="Steenblock K."/>
            <person name="Schneider S."/>
            <person name="Klenk H.-P."/>
            <person name="Eisen J.A."/>
        </authorList>
    </citation>
    <scope>NUCLEOTIDE SEQUENCE [LARGE SCALE GENOMIC DNA]</scope>
    <source>
        <strain evidence="10">DSM 14684 / CIP 108061 / JCM 11494 / NBRC 100937 / ID131577</strain>
    </source>
</reference>
<evidence type="ECO:0000256" key="2">
    <source>
        <dbReference type="ARBA" id="ARBA00011344"/>
    </source>
</evidence>
<dbReference type="CDD" id="cd06171">
    <property type="entry name" value="Sigma70_r4"/>
    <property type="match status" value="1"/>
</dbReference>
<accession>D3F7M3</accession>
<dbReference type="Gene3D" id="1.10.1740.10">
    <property type="match status" value="1"/>
</dbReference>
<evidence type="ECO:0000256" key="3">
    <source>
        <dbReference type="ARBA" id="ARBA00023015"/>
    </source>
</evidence>
<evidence type="ECO:0000259" key="8">
    <source>
        <dbReference type="Pfam" id="PF12680"/>
    </source>
</evidence>
<dbReference type="SUPFAM" id="SSF88659">
    <property type="entry name" value="Sigma3 and sigma4 domains of RNA polymerase sigma factors"/>
    <property type="match status" value="1"/>
</dbReference>
<keyword evidence="4" id="KW-0731">Sigma factor</keyword>
<comment type="similarity">
    <text evidence="1">Belongs to the sigma-70 factor family. ECF subfamily.</text>
</comment>